<dbReference type="Pfam" id="PF00892">
    <property type="entry name" value="EamA"/>
    <property type="match status" value="2"/>
</dbReference>
<feature type="transmembrane region" description="Helical" evidence="1">
    <location>
        <begin position="127"/>
        <end position="143"/>
    </location>
</feature>
<dbReference type="AlphaFoldDB" id="Q1H286"/>
<keyword evidence="1" id="KW-1133">Transmembrane helix</keyword>
<dbReference type="RefSeq" id="WP_011479355.1">
    <property type="nucleotide sequence ID" value="NC_007947.1"/>
</dbReference>
<keyword evidence="1" id="KW-0812">Transmembrane</keyword>
<feature type="transmembrane region" description="Helical" evidence="1">
    <location>
        <begin position="149"/>
        <end position="170"/>
    </location>
</feature>
<dbReference type="SUPFAM" id="SSF103481">
    <property type="entry name" value="Multidrug resistance efflux transporter EmrE"/>
    <property type="match status" value="2"/>
</dbReference>
<evidence type="ECO:0000313" key="3">
    <source>
        <dbReference type="EMBL" id="ABE49401.1"/>
    </source>
</evidence>
<reference evidence="3 4" key="1">
    <citation type="submission" date="2006-03" db="EMBL/GenBank/DDBJ databases">
        <title>Complete sequence of Methylobacillus flagellatus KT.</title>
        <authorList>
            <consortium name="US DOE Joint Genome Institute"/>
            <person name="Copeland A."/>
            <person name="Lucas S."/>
            <person name="Lapidus A."/>
            <person name="Barry K."/>
            <person name="Detter J.C."/>
            <person name="Glavina del Rio T."/>
            <person name="Hammon N."/>
            <person name="Israni S."/>
            <person name="Dalin E."/>
            <person name="Tice H."/>
            <person name="Pitluck S."/>
            <person name="Brettin T."/>
            <person name="Bruce D."/>
            <person name="Han C."/>
            <person name="Tapia R."/>
            <person name="Saunders E."/>
            <person name="Gilna P."/>
            <person name="Schmutz J."/>
            <person name="Larimer F."/>
            <person name="Land M."/>
            <person name="Kyrpides N."/>
            <person name="Anderson I."/>
            <person name="Richardson P."/>
        </authorList>
    </citation>
    <scope>NUCLEOTIDE SEQUENCE [LARGE SCALE GENOMIC DNA]</scope>
    <source>
        <strain evidence="4">KT / ATCC 51484 / DSM 6875</strain>
    </source>
</reference>
<dbReference type="PANTHER" id="PTHR22911">
    <property type="entry name" value="ACYL-MALONYL CONDENSING ENZYME-RELATED"/>
    <property type="match status" value="1"/>
</dbReference>
<accession>Q1H286</accession>
<dbReference type="InterPro" id="IPR037185">
    <property type="entry name" value="EmrE-like"/>
</dbReference>
<dbReference type="eggNOG" id="COG0697">
    <property type="taxonomic scope" value="Bacteria"/>
</dbReference>
<dbReference type="GO" id="GO:0016020">
    <property type="term" value="C:membrane"/>
    <property type="evidence" value="ECO:0007669"/>
    <property type="project" value="InterPro"/>
</dbReference>
<feature type="transmembrane region" description="Helical" evidence="1">
    <location>
        <begin position="182"/>
        <end position="203"/>
    </location>
</feature>
<dbReference type="EMBL" id="CP000284">
    <property type="protein sequence ID" value="ABE49401.1"/>
    <property type="molecule type" value="Genomic_DNA"/>
</dbReference>
<dbReference type="HOGENOM" id="CLU_032828_2_2_4"/>
<dbReference type="Proteomes" id="UP000002440">
    <property type="component" value="Chromosome"/>
</dbReference>
<feature type="transmembrane region" description="Helical" evidence="1">
    <location>
        <begin position="76"/>
        <end position="97"/>
    </location>
</feature>
<dbReference type="PANTHER" id="PTHR22911:SF103">
    <property type="entry name" value="BLR2811 PROTEIN"/>
    <property type="match status" value="1"/>
</dbReference>
<sequence>MQSMFKPQLLQGILCMCGAIFLFAGSDALSKYLAGFYAVVMIIWVRYIIHSSLMLVVMLPRSGFAVFKTRNPGLQLLRGLCMVGTNMLFISALRYIPLAEGTAIVYLTPLIVTILSGPLLGERVRPLQWFAVSLGFVGVLVMLRPGGALFTSVSLLAVGAAFTFSLYQLITRKLNATDSSATTNLLSGLVGSAALTFIAPFFWQTPSAHHALLLLALGVSALLSHLLMTEAYKHTNPATLAPFTYGQLIFAGLIGYLFFGHIPDLYSVIGITIICAGGILVLSPKPGAGTRNVQ</sequence>
<evidence type="ECO:0000256" key="1">
    <source>
        <dbReference type="SAM" id="Phobius"/>
    </source>
</evidence>
<dbReference type="OrthoDB" id="8584557at2"/>
<feature type="transmembrane region" description="Helical" evidence="1">
    <location>
        <begin position="103"/>
        <end position="120"/>
    </location>
</feature>
<evidence type="ECO:0000313" key="4">
    <source>
        <dbReference type="Proteomes" id="UP000002440"/>
    </source>
</evidence>
<feature type="domain" description="EamA" evidence="2">
    <location>
        <begin position="154"/>
        <end position="282"/>
    </location>
</feature>
<dbReference type="STRING" id="265072.Mfla_1133"/>
<keyword evidence="4" id="KW-1185">Reference proteome</keyword>
<protein>
    <recommendedName>
        <fullName evidence="2">EamA domain-containing protein</fullName>
    </recommendedName>
</protein>
<feature type="transmembrane region" description="Helical" evidence="1">
    <location>
        <begin position="265"/>
        <end position="282"/>
    </location>
</feature>
<gene>
    <name evidence="3" type="ordered locus">Mfla_1133</name>
</gene>
<keyword evidence="1" id="KW-0472">Membrane</keyword>
<feature type="domain" description="EamA" evidence="2">
    <location>
        <begin position="11"/>
        <end position="143"/>
    </location>
</feature>
<feature type="transmembrane region" description="Helical" evidence="1">
    <location>
        <begin position="209"/>
        <end position="228"/>
    </location>
</feature>
<evidence type="ECO:0000259" key="2">
    <source>
        <dbReference type="Pfam" id="PF00892"/>
    </source>
</evidence>
<feature type="transmembrane region" description="Helical" evidence="1">
    <location>
        <begin position="240"/>
        <end position="259"/>
    </location>
</feature>
<dbReference type="InterPro" id="IPR000620">
    <property type="entry name" value="EamA_dom"/>
</dbReference>
<feature type="transmembrane region" description="Helical" evidence="1">
    <location>
        <begin position="34"/>
        <end position="56"/>
    </location>
</feature>
<proteinExistence type="predicted"/>
<dbReference type="KEGG" id="mfa:Mfla_1133"/>
<dbReference type="Gene3D" id="1.10.3730.20">
    <property type="match status" value="1"/>
</dbReference>
<name>Q1H286_METFK</name>
<organism evidence="3 4">
    <name type="scientific">Methylobacillus flagellatus (strain ATCC 51484 / DSM 6875 / VKM B-1610 / KT)</name>
    <dbReference type="NCBI Taxonomy" id="265072"/>
    <lineage>
        <taxon>Bacteria</taxon>
        <taxon>Pseudomonadati</taxon>
        <taxon>Pseudomonadota</taxon>
        <taxon>Betaproteobacteria</taxon>
        <taxon>Nitrosomonadales</taxon>
        <taxon>Methylophilaceae</taxon>
        <taxon>Methylobacillus</taxon>
    </lineage>
</organism>